<proteinExistence type="predicted"/>
<gene>
    <name evidence="1" type="ORF">DYU11_22220</name>
</gene>
<dbReference type="Proteomes" id="UP000283523">
    <property type="component" value="Unassembled WGS sequence"/>
</dbReference>
<keyword evidence="2" id="KW-1185">Reference proteome</keyword>
<organism evidence="1 2">
    <name type="scientific">Fibrisoma montanum</name>
    <dbReference type="NCBI Taxonomy" id="2305895"/>
    <lineage>
        <taxon>Bacteria</taxon>
        <taxon>Pseudomonadati</taxon>
        <taxon>Bacteroidota</taxon>
        <taxon>Cytophagia</taxon>
        <taxon>Cytophagales</taxon>
        <taxon>Spirosomataceae</taxon>
        <taxon>Fibrisoma</taxon>
    </lineage>
</organism>
<sequence>MKTSTYLQIWALCAACPVVQAQTEKGSGFWTGGFGGQFTTSRQYQNNADDLALQLFASRGVFARKNFLLGAEVTTDLSRTSTKAGFNFDTRNSRFESRVSVTPFARRYWGPPSGNRSFNWRVYLGVGLSGDWERVVSRSLATTQRFSQTRENRFFLSPELQAGFVYFITNYWGIEAITRSSTFPLTVTNLGVGLLATTGRPPSRPMENPVFPPNQFVRSNWLVAGGFELTTSNRKLIPSQNVAEVFREETGRGFSINPSVGYLVNTRLVVGLATPVAYSKLTDQYLGAPDQQSVRSERWTVGIHPFVKQYVSNRRLTPYAAGELGWEWSDDSFVTDTYRARLSAGLAYLIGTRFILEGELVSFAGGWVRTRNDDRIQTFSELRATLRPGFTVSYVFL</sequence>
<evidence type="ECO:0000313" key="2">
    <source>
        <dbReference type="Proteomes" id="UP000283523"/>
    </source>
</evidence>
<comment type="caution">
    <text evidence="1">The sequence shown here is derived from an EMBL/GenBank/DDBJ whole genome shotgun (WGS) entry which is preliminary data.</text>
</comment>
<dbReference type="RefSeq" id="WP_119669919.1">
    <property type="nucleotide sequence ID" value="NZ_QXED01000006.1"/>
</dbReference>
<name>A0A418M4W4_9BACT</name>
<protein>
    <submittedName>
        <fullName evidence="1">Uncharacterized protein</fullName>
    </submittedName>
</protein>
<reference evidence="1 2" key="1">
    <citation type="submission" date="2018-08" db="EMBL/GenBank/DDBJ databases">
        <title>Fibrisoma montanum sp. nov., isolated from Danxia mountain soil.</title>
        <authorList>
            <person name="Huang Y."/>
        </authorList>
    </citation>
    <scope>NUCLEOTIDE SEQUENCE [LARGE SCALE GENOMIC DNA]</scope>
    <source>
        <strain evidence="1 2">HYT19</strain>
    </source>
</reference>
<accession>A0A418M4W4</accession>
<dbReference type="OrthoDB" id="924261at2"/>
<dbReference type="AlphaFoldDB" id="A0A418M4W4"/>
<dbReference type="EMBL" id="QXED01000006">
    <property type="protein sequence ID" value="RIV20749.1"/>
    <property type="molecule type" value="Genomic_DNA"/>
</dbReference>
<evidence type="ECO:0000313" key="1">
    <source>
        <dbReference type="EMBL" id="RIV20749.1"/>
    </source>
</evidence>